<evidence type="ECO:0000313" key="1">
    <source>
        <dbReference type="EMBL" id="WKN40240.1"/>
    </source>
</evidence>
<sequence length="300" mass="35107">MKKIIDENILMPFVFLGLMATLYACTGGSAQNRIPASEHFNADWAMDSLWEQGQAEVAKYQASRIVYDKRRDFEYVFILVKETFNEEFNVKTDDYERDDLFDVMKINKFCRIPTDNYPYHYLTSIFYKREQPSTVYKLTNSSQEWCGNTSKYFLAQGKEYAFGYNSYWDGQGIGETTIEGGIMFEDQLSHSLRALNFADGLTFQQQVAESQINSKATISTIYNATFTVYPAQDLQLSTEFDLAQVPNAWKVTVQLEADKVNEYWFSSEYPNILLKQTTWDQRNYELKEHYMDDYWVIKNS</sequence>
<reference evidence="1" key="1">
    <citation type="journal article" date="2023" name="Comput. Struct. Biotechnol. J.">
        <title>Discovery of a novel marine Bacteroidetes with a rich repertoire of carbohydrate-active enzymes.</title>
        <authorList>
            <person name="Chen B."/>
            <person name="Liu G."/>
            <person name="Chen Q."/>
            <person name="Wang H."/>
            <person name="Liu L."/>
            <person name="Tang K."/>
        </authorList>
    </citation>
    <scope>NUCLEOTIDE SEQUENCE</scope>
    <source>
        <strain evidence="1">TK19036</strain>
    </source>
</reference>
<organism evidence="1">
    <name type="scientific">Roseihalotalea indica</name>
    <dbReference type="NCBI Taxonomy" id="2867963"/>
    <lineage>
        <taxon>Bacteria</taxon>
        <taxon>Pseudomonadati</taxon>
        <taxon>Bacteroidota</taxon>
        <taxon>Cytophagia</taxon>
        <taxon>Cytophagales</taxon>
        <taxon>Catalimonadaceae</taxon>
        <taxon>Roseihalotalea</taxon>
    </lineage>
</organism>
<protein>
    <submittedName>
        <fullName evidence="1">Uncharacterized protein</fullName>
    </submittedName>
</protein>
<dbReference type="AlphaFoldDB" id="A0AA49JKE0"/>
<reference evidence="1" key="2">
    <citation type="journal article" date="2024" name="Antonie Van Leeuwenhoek">
        <title>Roseihalotalea indica gen. nov., sp. nov., a halophilic Bacteroidetes from mesopelagic Southwest Indian Ocean with higher carbohydrate metabolic potential.</title>
        <authorList>
            <person name="Chen B."/>
            <person name="Zhang M."/>
            <person name="Lin D."/>
            <person name="Ye J."/>
            <person name="Tang K."/>
        </authorList>
    </citation>
    <scope>NUCLEOTIDE SEQUENCE</scope>
    <source>
        <strain evidence="1">TK19036</strain>
    </source>
</reference>
<name>A0AA49JKE0_9BACT</name>
<proteinExistence type="predicted"/>
<accession>A0AA49JKE0</accession>
<gene>
    <name evidence="1" type="ORF">K4G66_16220</name>
</gene>
<dbReference type="PROSITE" id="PS51257">
    <property type="entry name" value="PROKAR_LIPOPROTEIN"/>
    <property type="match status" value="1"/>
</dbReference>
<dbReference type="EMBL" id="CP120682">
    <property type="protein sequence ID" value="WKN40240.1"/>
    <property type="molecule type" value="Genomic_DNA"/>
</dbReference>